<evidence type="ECO:0000313" key="1">
    <source>
        <dbReference type="EMBL" id="EJW70664.1"/>
    </source>
</evidence>
<sequence>MSDESPSTLRPGQTFTHHGKKYKILKQIWFGPFSEVMIVKEINGNERYAMKIEKTNDPQR</sequence>
<dbReference type="SUPFAM" id="SSF56112">
    <property type="entry name" value="Protein kinase-like (PK-like)"/>
    <property type="match status" value="1"/>
</dbReference>
<dbReference type="EMBL" id="ADBV01020976">
    <property type="protein sequence ID" value="EJW70664.1"/>
    <property type="molecule type" value="Genomic_DNA"/>
</dbReference>
<dbReference type="Proteomes" id="UP000004810">
    <property type="component" value="Unassembled WGS sequence"/>
</dbReference>
<name>J9E5P1_WUCBA</name>
<dbReference type="AlphaFoldDB" id="J9E5P1"/>
<comment type="caution">
    <text evidence="1">The sequence shown here is derived from an EMBL/GenBank/DDBJ whole genome shotgun (WGS) entry which is preliminary data.</text>
</comment>
<gene>
    <name evidence="1" type="ORF">WUBG_18429</name>
</gene>
<reference evidence="2" key="1">
    <citation type="submission" date="2012-08" db="EMBL/GenBank/DDBJ databases">
        <title>The Genome Sequence of Wuchereria bancrofti.</title>
        <authorList>
            <person name="Nutman T.B."/>
            <person name="Fink D.L."/>
            <person name="Russ C."/>
            <person name="Young S."/>
            <person name="Zeng Q."/>
            <person name="Koehrsen M."/>
            <person name="Alvarado L."/>
            <person name="Berlin A."/>
            <person name="Chapman S.B."/>
            <person name="Chen Z."/>
            <person name="Freedman E."/>
            <person name="Gellesch M."/>
            <person name="Goldberg J."/>
            <person name="Griggs A."/>
            <person name="Gujja S."/>
            <person name="Heilman E.R."/>
            <person name="Heiman D."/>
            <person name="Hepburn T."/>
            <person name="Howarth C."/>
            <person name="Jen D."/>
            <person name="Larson L."/>
            <person name="Lewis B."/>
            <person name="Mehta T."/>
            <person name="Park D."/>
            <person name="Pearson M."/>
            <person name="Roberts A."/>
            <person name="Saif S."/>
            <person name="Shea T."/>
            <person name="Shenoy N."/>
            <person name="Sisk P."/>
            <person name="Stolte C."/>
            <person name="Sykes S."/>
            <person name="Walk T."/>
            <person name="White J."/>
            <person name="Yandava C."/>
            <person name="Haas B."/>
            <person name="Henn M.R."/>
            <person name="Nusbaum C."/>
            <person name="Birren B."/>
        </authorList>
    </citation>
    <scope>NUCLEOTIDE SEQUENCE [LARGE SCALE GENOMIC DNA]</scope>
    <source>
        <strain evidence="2">NA</strain>
    </source>
</reference>
<dbReference type="Gene3D" id="3.30.200.20">
    <property type="entry name" value="Phosphorylase Kinase, domain 1"/>
    <property type="match status" value="1"/>
</dbReference>
<accession>J9E5P1</accession>
<protein>
    <recommendedName>
        <fullName evidence="3">Protein kinase domain-containing protein</fullName>
    </recommendedName>
</protein>
<evidence type="ECO:0000313" key="2">
    <source>
        <dbReference type="Proteomes" id="UP000004810"/>
    </source>
</evidence>
<proteinExistence type="predicted"/>
<dbReference type="InterPro" id="IPR011009">
    <property type="entry name" value="Kinase-like_dom_sf"/>
</dbReference>
<organism evidence="1 2">
    <name type="scientific">Wuchereria bancrofti</name>
    <dbReference type="NCBI Taxonomy" id="6293"/>
    <lineage>
        <taxon>Eukaryota</taxon>
        <taxon>Metazoa</taxon>
        <taxon>Ecdysozoa</taxon>
        <taxon>Nematoda</taxon>
        <taxon>Chromadorea</taxon>
        <taxon>Rhabditida</taxon>
        <taxon>Spirurina</taxon>
        <taxon>Spiruromorpha</taxon>
        <taxon>Filarioidea</taxon>
        <taxon>Onchocercidae</taxon>
        <taxon>Wuchereria</taxon>
    </lineage>
</organism>
<evidence type="ECO:0008006" key="3">
    <source>
        <dbReference type="Google" id="ProtNLM"/>
    </source>
</evidence>